<evidence type="ECO:0000256" key="1">
    <source>
        <dbReference type="SAM" id="MobiDB-lite"/>
    </source>
</evidence>
<keyword evidence="3" id="KW-1185">Reference proteome</keyword>
<protein>
    <submittedName>
        <fullName evidence="2">Uncharacterized protein</fullName>
    </submittedName>
</protein>
<dbReference type="Proteomes" id="UP001286313">
    <property type="component" value="Unassembled WGS sequence"/>
</dbReference>
<organism evidence="2 3">
    <name type="scientific">Petrolisthes cinctipes</name>
    <name type="common">Flat porcelain crab</name>
    <dbReference type="NCBI Taxonomy" id="88211"/>
    <lineage>
        <taxon>Eukaryota</taxon>
        <taxon>Metazoa</taxon>
        <taxon>Ecdysozoa</taxon>
        <taxon>Arthropoda</taxon>
        <taxon>Crustacea</taxon>
        <taxon>Multicrustacea</taxon>
        <taxon>Malacostraca</taxon>
        <taxon>Eumalacostraca</taxon>
        <taxon>Eucarida</taxon>
        <taxon>Decapoda</taxon>
        <taxon>Pleocyemata</taxon>
        <taxon>Anomura</taxon>
        <taxon>Galatheoidea</taxon>
        <taxon>Porcellanidae</taxon>
        <taxon>Petrolisthes</taxon>
    </lineage>
</organism>
<dbReference type="EMBL" id="JAWQEG010000726">
    <property type="protein sequence ID" value="KAK3886150.1"/>
    <property type="molecule type" value="Genomic_DNA"/>
</dbReference>
<dbReference type="AlphaFoldDB" id="A0AAE1KY68"/>
<reference evidence="2" key="1">
    <citation type="submission" date="2023-10" db="EMBL/GenBank/DDBJ databases">
        <title>Genome assemblies of two species of porcelain crab, Petrolisthes cinctipes and Petrolisthes manimaculis (Anomura: Porcellanidae).</title>
        <authorList>
            <person name="Angst P."/>
        </authorList>
    </citation>
    <scope>NUCLEOTIDE SEQUENCE</scope>
    <source>
        <strain evidence="2">PB745_01</strain>
        <tissue evidence="2">Gill</tissue>
    </source>
</reference>
<gene>
    <name evidence="2" type="ORF">Pcinc_009727</name>
</gene>
<feature type="region of interest" description="Disordered" evidence="1">
    <location>
        <begin position="1"/>
        <end position="40"/>
    </location>
</feature>
<evidence type="ECO:0000313" key="3">
    <source>
        <dbReference type="Proteomes" id="UP001286313"/>
    </source>
</evidence>
<sequence>MNKLKEAPKPSKQVSTSPLVGRTRRHPPSPPPSPNGPILTPIYTTQMRIICQDGGWNAIIVLEQSQSYLLPHPSNTQGKGAVH</sequence>
<evidence type="ECO:0000313" key="2">
    <source>
        <dbReference type="EMBL" id="KAK3886150.1"/>
    </source>
</evidence>
<accession>A0AAE1KY68</accession>
<proteinExistence type="predicted"/>
<comment type="caution">
    <text evidence="2">The sequence shown here is derived from an EMBL/GenBank/DDBJ whole genome shotgun (WGS) entry which is preliminary data.</text>
</comment>
<name>A0AAE1KY68_PETCI</name>